<keyword evidence="3" id="KW-1185">Reference proteome</keyword>
<gene>
    <name evidence="2" type="ORF">ACFQQG_14135</name>
</gene>
<comment type="caution">
    <text evidence="2">The sequence shown here is derived from an EMBL/GenBank/DDBJ whole genome shotgun (WGS) entry which is preliminary data.</text>
</comment>
<protein>
    <submittedName>
        <fullName evidence="2">Uncharacterized protein</fullName>
    </submittedName>
</protein>
<dbReference type="AlphaFoldDB" id="A0ABD5W308"/>
<dbReference type="EMBL" id="JBHSZI010000001">
    <property type="protein sequence ID" value="MFC7059114.1"/>
    <property type="molecule type" value="Genomic_DNA"/>
</dbReference>
<reference evidence="2 3" key="1">
    <citation type="journal article" date="2019" name="Int. J. Syst. Evol. Microbiol.">
        <title>The Global Catalogue of Microorganisms (GCM) 10K type strain sequencing project: providing services to taxonomists for standard genome sequencing and annotation.</title>
        <authorList>
            <consortium name="The Broad Institute Genomics Platform"/>
            <consortium name="The Broad Institute Genome Sequencing Center for Infectious Disease"/>
            <person name="Wu L."/>
            <person name="Ma J."/>
        </authorList>
    </citation>
    <scope>NUCLEOTIDE SEQUENCE [LARGE SCALE GENOMIC DNA]</scope>
    <source>
        <strain evidence="2 3">JCM 30072</strain>
    </source>
</reference>
<dbReference type="GeneID" id="76631200"/>
<name>A0ABD5W308_9EURY</name>
<feature type="compositionally biased region" description="Polar residues" evidence="1">
    <location>
        <begin position="1"/>
        <end position="15"/>
    </location>
</feature>
<feature type="compositionally biased region" description="Basic and acidic residues" evidence="1">
    <location>
        <begin position="16"/>
        <end position="52"/>
    </location>
</feature>
<accession>A0ABD5W308</accession>
<organism evidence="2 3">
    <name type="scientific">Halovenus salina</name>
    <dbReference type="NCBI Taxonomy" id="1510225"/>
    <lineage>
        <taxon>Archaea</taxon>
        <taxon>Methanobacteriati</taxon>
        <taxon>Methanobacteriota</taxon>
        <taxon>Stenosarchaea group</taxon>
        <taxon>Halobacteria</taxon>
        <taxon>Halobacteriales</taxon>
        <taxon>Haloarculaceae</taxon>
        <taxon>Halovenus</taxon>
    </lineage>
</organism>
<evidence type="ECO:0000313" key="3">
    <source>
        <dbReference type="Proteomes" id="UP001596445"/>
    </source>
</evidence>
<feature type="compositionally biased region" description="Basic and acidic residues" evidence="1">
    <location>
        <begin position="65"/>
        <end position="76"/>
    </location>
</feature>
<evidence type="ECO:0000256" key="1">
    <source>
        <dbReference type="SAM" id="MobiDB-lite"/>
    </source>
</evidence>
<dbReference type="RefSeq" id="WP_267161839.1">
    <property type="nucleotide sequence ID" value="NZ_CP112972.1"/>
</dbReference>
<evidence type="ECO:0000313" key="2">
    <source>
        <dbReference type="EMBL" id="MFC7059114.1"/>
    </source>
</evidence>
<feature type="region of interest" description="Disordered" evidence="1">
    <location>
        <begin position="1"/>
        <end position="93"/>
    </location>
</feature>
<dbReference type="Pfam" id="PF25951">
    <property type="entry name" value="DUF7989"/>
    <property type="match status" value="1"/>
</dbReference>
<dbReference type="InterPro" id="IPR058742">
    <property type="entry name" value="DUF7989"/>
</dbReference>
<dbReference type="Proteomes" id="UP001596445">
    <property type="component" value="Unassembled WGS sequence"/>
</dbReference>
<sequence>MTDTNDTTESDTAQKPTRDDGQPMKMREMDHAPPVEGTRRVFERANEGKTARPDGGTETTEDDEFNQKMKEMDHTPPVDGPNRTFERGADVDK</sequence>
<feature type="compositionally biased region" description="Basic and acidic residues" evidence="1">
    <location>
        <begin position="84"/>
        <end position="93"/>
    </location>
</feature>
<proteinExistence type="predicted"/>